<dbReference type="NCBIfam" id="TIGR00460">
    <property type="entry name" value="fmt"/>
    <property type="match status" value="1"/>
</dbReference>
<dbReference type="EC" id="2.1.2.9" evidence="3 8"/>
<dbReference type="CDD" id="cd08704">
    <property type="entry name" value="Met_tRNA_FMT_C"/>
    <property type="match status" value="1"/>
</dbReference>
<dbReference type="Proteomes" id="UP000239907">
    <property type="component" value="Unassembled WGS sequence"/>
</dbReference>
<dbReference type="Gene3D" id="3.10.25.10">
    <property type="entry name" value="Formyl transferase, C-terminal domain"/>
    <property type="match status" value="1"/>
</dbReference>
<evidence type="ECO:0000256" key="7">
    <source>
        <dbReference type="ARBA" id="ARBA00048558"/>
    </source>
</evidence>
<keyword evidence="12" id="KW-1185">Reference proteome</keyword>
<dbReference type="Pfam" id="PF00551">
    <property type="entry name" value="Formyl_trans_N"/>
    <property type="match status" value="1"/>
</dbReference>
<comment type="catalytic activity">
    <reaction evidence="7 8">
        <text>L-methionyl-tRNA(fMet) + (6R)-10-formyltetrahydrofolate = N-formyl-L-methionyl-tRNA(fMet) + (6S)-5,6,7,8-tetrahydrofolate + H(+)</text>
        <dbReference type="Rhea" id="RHEA:24380"/>
        <dbReference type="Rhea" id="RHEA-COMP:9952"/>
        <dbReference type="Rhea" id="RHEA-COMP:9953"/>
        <dbReference type="ChEBI" id="CHEBI:15378"/>
        <dbReference type="ChEBI" id="CHEBI:57453"/>
        <dbReference type="ChEBI" id="CHEBI:78530"/>
        <dbReference type="ChEBI" id="CHEBI:78844"/>
        <dbReference type="ChEBI" id="CHEBI:195366"/>
        <dbReference type="EC" id="2.1.2.9"/>
    </reaction>
</comment>
<accession>A0A2S7U6H2</accession>
<dbReference type="InterPro" id="IPR037022">
    <property type="entry name" value="Formyl_trans_C_sf"/>
</dbReference>
<dbReference type="PANTHER" id="PTHR11138:SF5">
    <property type="entry name" value="METHIONYL-TRNA FORMYLTRANSFERASE, MITOCHONDRIAL"/>
    <property type="match status" value="1"/>
</dbReference>
<evidence type="ECO:0000256" key="5">
    <source>
        <dbReference type="ARBA" id="ARBA00022679"/>
    </source>
</evidence>
<sequence>MPSKRIVYMATGDIAIPAFQALISEKVYNTVALITQPDKPIGRKQVLTPPKIKTIAEEATIPTLQPARVKNEEVLQLLRDLEPDIIVVMAYGQILPKALLEIPKVAIINLHASLLPKHRGASCIQAAIDQGDLESGMTVMHVTEGLDEGDVILKKPFKLPPEITGGELHEILADDGPSALLEALELLFSGEAPRQPQDDSLSNYVSKLMRSDGEIDWNQPAEIIERRIRAYDPWPGASTSFKDTKGRAKRLKIFPQTQIISDLNGVPGEVLSIDDGLTVACSVGALRISELQPDGKRRMAAGDFLRNGQITIACILGE</sequence>
<dbReference type="InterPro" id="IPR005793">
    <property type="entry name" value="Formyl_trans_C"/>
</dbReference>
<protein>
    <recommendedName>
        <fullName evidence="4 8">Methionyl-tRNA formyltransferase</fullName>
        <ecNumber evidence="3 8">2.1.2.9</ecNumber>
    </recommendedName>
</protein>
<dbReference type="InterPro" id="IPR011034">
    <property type="entry name" value="Formyl_transferase-like_C_sf"/>
</dbReference>
<evidence type="ECO:0000313" key="12">
    <source>
        <dbReference type="Proteomes" id="UP000239907"/>
    </source>
</evidence>
<name>A0A2S7U6H2_9BACT</name>
<reference evidence="11 12" key="1">
    <citation type="submission" date="2016-12" db="EMBL/GenBank/DDBJ databases">
        <title>Study of bacterial adaptation to deep sea.</title>
        <authorList>
            <person name="Song J."/>
            <person name="Yoshizawa S."/>
            <person name="Kogure K."/>
        </authorList>
    </citation>
    <scope>NUCLEOTIDE SEQUENCE [LARGE SCALE GENOMIC DNA]</scope>
    <source>
        <strain evidence="11 12">SAORIC-165</strain>
    </source>
</reference>
<dbReference type="GO" id="GO:0005829">
    <property type="term" value="C:cytosol"/>
    <property type="evidence" value="ECO:0007669"/>
    <property type="project" value="TreeGrafter"/>
</dbReference>
<dbReference type="CDD" id="cd08646">
    <property type="entry name" value="FMT_core_Met-tRNA-FMT_N"/>
    <property type="match status" value="1"/>
</dbReference>
<evidence type="ECO:0000256" key="3">
    <source>
        <dbReference type="ARBA" id="ARBA00012261"/>
    </source>
</evidence>
<dbReference type="SUPFAM" id="SSF50486">
    <property type="entry name" value="FMT C-terminal domain-like"/>
    <property type="match status" value="1"/>
</dbReference>
<dbReference type="PANTHER" id="PTHR11138">
    <property type="entry name" value="METHIONYL-TRNA FORMYLTRANSFERASE"/>
    <property type="match status" value="1"/>
</dbReference>
<keyword evidence="6 8" id="KW-0648">Protein biosynthesis</keyword>
<keyword evidence="5 8" id="KW-0808">Transferase</keyword>
<dbReference type="Pfam" id="PF02911">
    <property type="entry name" value="Formyl_trans_C"/>
    <property type="match status" value="1"/>
</dbReference>
<proteinExistence type="inferred from homology"/>
<dbReference type="HAMAP" id="MF_00182">
    <property type="entry name" value="Formyl_trans"/>
    <property type="match status" value="1"/>
</dbReference>
<dbReference type="InterPro" id="IPR005794">
    <property type="entry name" value="Fmt"/>
</dbReference>
<evidence type="ECO:0000259" key="9">
    <source>
        <dbReference type="Pfam" id="PF00551"/>
    </source>
</evidence>
<dbReference type="OrthoDB" id="9802815at2"/>
<dbReference type="Gene3D" id="3.40.50.170">
    <property type="entry name" value="Formyl transferase, N-terminal domain"/>
    <property type="match status" value="1"/>
</dbReference>
<dbReference type="EMBL" id="MQWA01000001">
    <property type="protein sequence ID" value="PQJ29912.1"/>
    <property type="molecule type" value="Genomic_DNA"/>
</dbReference>
<evidence type="ECO:0000256" key="4">
    <source>
        <dbReference type="ARBA" id="ARBA00016014"/>
    </source>
</evidence>
<evidence type="ECO:0000256" key="6">
    <source>
        <dbReference type="ARBA" id="ARBA00022917"/>
    </source>
</evidence>
<evidence type="ECO:0000256" key="2">
    <source>
        <dbReference type="ARBA" id="ARBA00010699"/>
    </source>
</evidence>
<evidence type="ECO:0000313" key="11">
    <source>
        <dbReference type="EMBL" id="PQJ29912.1"/>
    </source>
</evidence>
<dbReference type="InterPro" id="IPR036477">
    <property type="entry name" value="Formyl_transf_N_sf"/>
</dbReference>
<comment type="function">
    <text evidence="1 8">Attaches a formyl group to the free amino group of methionyl-tRNA(fMet). The formyl group appears to play a dual role in the initiator identity of N-formylmethionyl-tRNA by promoting its recognition by IF2 and preventing the misappropriation of this tRNA by the elongation apparatus.</text>
</comment>
<feature type="domain" description="Formyl transferase N-terminal" evidence="9">
    <location>
        <begin position="5"/>
        <end position="184"/>
    </location>
</feature>
<dbReference type="GO" id="GO:0004479">
    <property type="term" value="F:methionyl-tRNA formyltransferase activity"/>
    <property type="evidence" value="ECO:0007669"/>
    <property type="project" value="UniProtKB-UniRule"/>
</dbReference>
<comment type="similarity">
    <text evidence="2 8">Belongs to the Fmt family.</text>
</comment>
<dbReference type="InterPro" id="IPR041711">
    <property type="entry name" value="Met-tRNA-FMT_N"/>
</dbReference>
<evidence type="ECO:0000256" key="1">
    <source>
        <dbReference type="ARBA" id="ARBA00002606"/>
    </source>
</evidence>
<evidence type="ECO:0000256" key="8">
    <source>
        <dbReference type="HAMAP-Rule" id="MF_00182"/>
    </source>
</evidence>
<organism evidence="11 12">
    <name type="scientific">Rubritalea profundi</name>
    <dbReference type="NCBI Taxonomy" id="1658618"/>
    <lineage>
        <taxon>Bacteria</taxon>
        <taxon>Pseudomonadati</taxon>
        <taxon>Verrucomicrobiota</taxon>
        <taxon>Verrucomicrobiia</taxon>
        <taxon>Verrucomicrobiales</taxon>
        <taxon>Rubritaleaceae</taxon>
        <taxon>Rubritalea</taxon>
    </lineage>
</organism>
<comment type="caution">
    <text evidence="11">The sequence shown here is derived from an EMBL/GenBank/DDBJ whole genome shotgun (WGS) entry which is preliminary data.</text>
</comment>
<dbReference type="SUPFAM" id="SSF53328">
    <property type="entry name" value="Formyltransferase"/>
    <property type="match status" value="1"/>
</dbReference>
<dbReference type="RefSeq" id="WP_105044426.1">
    <property type="nucleotide sequence ID" value="NZ_MQWA01000001.1"/>
</dbReference>
<evidence type="ECO:0000259" key="10">
    <source>
        <dbReference type="Pfam" id="PF02911"/>
    </source>
</evidence>
<feature type="domain" description="Formyl transferase C-terminal" evidence="10">
    <location>
        <begin position="207"/>
        <end position="306"/>
    </location>
</feature>
<gene>
    <name evidence="8" type="primary">fmt</name>
    <name evidence="11" type="ORF">BSZ32_16435</name>
</gene>
<feature type="binding site" evidence="8">
    <location>
        <begin position="113"/>
        <end position="116"/>
    </location>
    <ligand>
        <name>(6S)-5,6,7,8-tetrahydrofolate</name>
        <dbReference type="ChEBI" id="CHEBI:57453"/>
    </ligand>
</feature>
<dbReference type="InterPro" id="IPR044135">
    <property type="entry name" value="Met-tRNA-FMT_C"/>
</dbReference>
<dbReference type="AlphaFoldDB" id="A0A2S7U6H2"/>
<dbReference type="InterPro" id="IPR002376">
    <property type="entry name" value="Formyl_transf_N"/>
</dbReference>